<evidence type="ECO:0000313" key="4">
    <source>
        <dbReference type="EMBL" id="TDD22067.1"/>
    </source>
</evidence>
<accession>A0A4V2YF81</accession>
<dbReference type="AlphaFoldDB" id="A0A4V2YF81"/>
<evidence type="ECO:0000313" key="5">
    <source>
        <dbReference type="Proteomes" id="UP000295172"/>
    </source>
</evidence>
<dbReference type="PANTHER" id="PTHR22946">
    <property type="entry name" value="DIENELACTONE HYDROLASE DOMAIN-CONTAINING PROTEIN-RELATED"/>
    <property type="match status" value="1"/>
</dbReference>
<evidence type="ECO:0000256" key="1">
    <source>
        <dbReference type="ARBA" id="ARBA00008645"/>
    </source>
</evidence>
<protein>
    <recommendedName>
        <fullName evidence="3">Dienelactone hydrolase domain-containing protein</fullName>
    </recommendedName>
</protein>
<dbReference type="InterPro" id="IPR029058">
    <property type="entry name" value="AB_hydrolase_fold"/>
</dbReference>
<evidence type="ECO:0000259" key="3">
    <source>
        <dbReference type="Pfam" id="PF01738"/>
    </source>
</evidence>
<dbReference type="OrthoDB" id="262125at2"/>
<proteinExistence type="inferred from homology"/>
<feature type="domain" description="Dienelactone hydrolase" evidence="3">
    <location>
        <begin position="86"/>
        <end position="199"/>
    </location>
</feature>
<dbReference type="Proteomes" id="UP000295172">
    <property type="component" value="Unassembled WGS sequence"/>
</dbReference>
<dbReference type="PANTHER" id="PTHR22946:SF9">
    <property type="entry name" value="POLYKETIDE TRANSFERASE AF380"/>
    <property type="match status" value="1"/>
</dbReference>
<sequence length="299" mass="32790">MVVKSRPLSRTLLHDLLGGAEDPGPLDVRVESEKAEDGYVRRHVSYPISSGRASVFVCLPSGVSGAAPVIFCHHQHAGRFDLGKSEVCGISGDPDQAYAAELARRGFVTVAPDAIGFEDRNWADGQNITWFELSSRLVVGRSLLGDCLREISVALDYASALPEADASRIGFIGHSYGGRMAMWAPAWDRRITASVSNCGCIPYRESFTRDTGFQAEFVVPGFAATYDVEDVLAVADHCRYLIMATDDDRWSRGAEDIRRNLDAMGVDQVTVEVRHGRHDFPATARDSAYEFLARELTKS</sequence>
<dbReference type="SUPFAM" id="SSF53474">
    <property type="entry name" value="alpha/beta-Hydrolases"/>
    <property type="match status" value="1"/>
</dbReference>
<evidence type="ECO:0000256" key="2">
    <source>
        <dbReference type="ARBA" id="ARBA00022801"/>
    </source>
</evidence>
<dbReference type="InterPro" id="IPR050261">
    <property type="entry name" value="FrsA_esterase"/>
</dbReference>
<name>A0A4V2YF81_9ACTN</name>
<dbReference type="Gene3D" id="3.40.50.1820">
    <property type="entry name" value="alpha/beta hydrolase"/>
    <property type="match status" value="1"/>
</dbReference>
<keyword evidence="5" id="KW-1185">Reference proteome</keyword>
<organism evidence="4 5">
    <name type="scientific">Kribbella turkmenica</name>
    <dbReference type="NCBI Taxonomy" id="2530375"/>
    <lineage>
        <taxon>Bacteria</taxon>
        <taxon>Bacillati</taxon>
        <taxon>Actinomycetota</taxon>
        <taxon>Actinomycetes</taxon>
        <taxon>Propionibacteriales</taxon>
        <taxon>Kribbellaceae</taxon>
        <taxon>Kribbella</taxon>
    </lineage>
</organism>
<comment type="similarity">
    <text evidence="1">Belongs to the AB hydrolase superfamily.</text>
</comment>
<dbReference type="Pfam" id="PF01738">
    <property type="entry name" value="DLH"/>
    <property type="match status" value="1"/>
</dbReference>
<dbReference type="RefSeq" id="WP_132322323.1">
    <property type="nucleotide sequence ID" value="NZ_SMKR01000085.1"/>
</dbReference>
<dbReference type="GO" id="GO:0052689">
    <property type="term" value="F:carboxylic ester hydrolase activity"/>
    <property type="evidence" value="ECO:0007669"/>
    <property type="project" value="UniProtKB-ARBA"/>
</dbReference>
<dbReference type="InterPro" id="IPR002925">
    <property type="entry name" value="Dienelactn_hydro"/>
</dbReference>
<reference evidence="4 5" key="1">
    <citation type="submission" date="2019-02" db="EMBL/GenBank/DDBJ databases">
        <title>Draft genome sequences of novel Actinobacteria.</title>
        <authorList>
            <person name="Sahin N."/>
            <person name="Ay H."/>
            <person name="Saygin H."/>
        </authorList>
    </citation>
    <scope>NUCLEOTIDE SEQUENCE [LARGE SCALE GENOMIC DNA]</scope>
    <source>
        <strain evidence="4 5">16K104</strain>
    </source>
</reference>
<gene>
    <name evidence="4" type="ORF">E1218_19935</name>
</gene>
<keyword evidence="2" id="KW-0378">Hydrolase</keyword>
<comment type="caution">
    <text evidence="4">The sequence shown here is derived from an EMBL/GenBank/DDBJ whole genome shotgun (WGS) entry which is preliminary data.</text>
</comment>
<dbReference type="EMBL" id="SMKR01000085">
    <property type="protein sequence ID" value="TDD22067.1"/>
    <property type="molecule type" value="Genomic_DNA"/>
</dbReference>